<evidence type="ECO:0000313" key="5">
    <source>
        <dbReference type="EMBL" id="MFC6714263.1"/>
    </source>
</evidence>
<evidence type="ECO:0000256" key="2">
    <source>
        <dbReference type="ARBA" id="ARBA00023002"/>
    </source>
</evidence>
<keyword evidence="3" id="KW-0520">NAD</keyword>
<gene>
    <name evidence="5" type="ORF">ACFQBT_10740</name>
</gene>
<dbReference type="Gene3D" id="3.40.50.720">
    <property type="entry name" value="NAD(P)-binding Rossmann-like Domain"/>
    <property type="match status" value="1"/>
</dbReference>
<dbReference type="SUPFAM" id="SSF51735">
    <property type="entry name" value="NAD(P)-binding Rossmann-fold domains"/>
    <property type="match status" value="1"/>
</dbReference>
<evidence type="ECO:0000256" key="1">
    <source>
        <dbReference type="ARBA" id="ARBA00007637"/>
    </source>
</evidence>
<comment type="similarity">
    <text evidence="1">Belongs to the NAD(P)-dependent epimerase/dehydratase family.</text>
</comment>
<dbReference type="RefSeq" id="WP_377822624.1">
    <property type="nucleotide sequence ID" value="NZ_JBHSWJ010000002.1"/>
</dbReference>
<dbReference type="CDD" id="cd08946">
    <property type="entry name" value="SDR_e"/>
    <property type="match status" value="1"/>
</dbReference>
<accession>A0ABW2ATV9</accession>
<name>A0ABW2ATV9_9MICO</name>
<evidence type="ECO:0000259" key="4">
    <source>
        <dbReference type="Pfam" id="PF01370"/>
    </source>
</evidence>
<sequence length="256" mass="27020">MRVAVTGAAGSLATDVSPALVAKGFELVGIDRVPPPTDWCGREWQTCDLTRDEPDLTGCDAVVHLAGVPLESDWRTLRAANVDSTELVLRVAQQSGVARAVLASSIHAVGFAAVPAQGQLLADDIPARPNTLYGVSKVAMEALGSLYHDRFGMDVVALRIASRFDRPRDARMQHTWLSPADAGRLFVAALTAPSPGFRLVWGISANSEAWLSSAGGTSISYAPQDDAVAFVTPEPGVASRGIGRLVGCSAHRLLPR</sequence>
<dbReference type="PANTHER" id="PTHR43103">
    <property type="entry name" value="NUCLEOSIDE-DIPHOSPHATE-SUGAR EPIMERASE"/>
    <property type="match status" value="1"/>
</dbReference>
<protein>
    <submittedName>
        <fullName evidence="5">NAD-dependent epimerase/dehydratase family protein</fullName>
    </submittedName>
</protein>
<feature type="domain" description="NAD-dependent epimerase/dehydratase" evidence="4">
    <location>
        <begin position="3"/>
        <end position="162"/>
    </location>
</feature>
<dbReference type="InterPro" id="IPR001509">
    <property type="entry name" value="Epimerase_deHydtase"/>
</dbReference>
<organism evidence="5 6">
    <name type="scientific">Branchiibius cervicis</name>
    <dbReference type="NCBI Taxonomy" id="908252"/>
    <lineage>
        <taxon>Bacteria</taxon>
        <taxon>Bacillati</taxon>
        <taxon>Actinomycetota</taxon>
        <taxon>Actinomycetes</taxon>
        <taxon>Micrococcales</taxon>
        <taxon>Dermacoccaceae</taxon>
        <taxon>Branchiibius</taxon>
    </lineage>
</organism>
<proteinExistence type="inferred from homology"/>
<dbReference type="EMBL" id="JBHSWJ010000002">
    <property type="protein sequence ID" value="MFC6714263.1"/>
    <property type="molecule type" value="Genomic_DNA"/>
</dbReference>
<evidence type="ECO:0000313" key="6">
    <source>
        <dbReference type="Proteomes" id="UP001596356"/>
    </source>
</evidence>
<keyword evidence="2" id="KW-0560">Oxidoreductase</keyword>
<keyword evidence="6" id="KW-1185">Reference proteome</keyword>
<dbReference type="Pfam" id="PF01370">
    <property type="entry name" value="Epimerase"/>
    <property type="match status" value="1"/>
</dbReference>
<reference evidence="6" key="1">
    <citation type="journal article" date="2019" name="Int. J. Syst. Evol. Microbiol.">
        <title>The Global Catalogue of Microorganisms (GCM) 10K type strain sequencing project: providing services to taxonomists for standard genome sequencing and annotation.</title>
        <authorList>
            <consortium name="The Broad Institute Genomics Platform"/>
            <consortium name="The Broad Institute Genome Sequencing Center for Infectious Disease"/>
            <person name="Wu L."/>
            <person name="Ma J."/>
        </authorList>
    </citation>
    <scope>NUCLEOTIDE SEQUENCE [LARGE SCALE GENOMIC DNA]</scope>
    <source>
        <strain evidence="6">NBRC 106593</strain>
    </source>
</reference>
<evidence type="ECO:0000256" key="3">
    <source>
        <dbReference type="ARBA" id="ARBA00023027"/>
    </source>
</evidence>
<dbReference type="Proteomes" id="UP001596356">
    <property type="component" value="Unassembled WGS sequence"/>
</dbReference>
<dbReference type="PANTHER" id="PTHR43103:SF5">
    <property type="entry name" value="4-EPIMERASE, PUTATIVE (AFU_ORTHOLOGUE AFUA_7G00360)-RELATED"/>
    <property type="match status" value="1"/>
</dbReference>
<comment type="caution">
    <text evidence="5">The sequence shown here is derived from an EMBL/GenBank/DDBJ whole genome shotgun (WGS) entry which is preliminary data.</text>
</comment>
<dbReference type="InterPro" id="IPR036291">
    <property type="entry name" value="NAD(P)-bd_dom_sf"/>
</dbReference>